<evidence type="ECO:0000313" key="3">
    <source>
        <dbReference type="EMBL" id="QDU78897.1"/>
    </source>
</evidence>
<dbReference type="Proteomes" id="UP000317178">
    <property type="component" value="Chromosome"/>
</dbReference>
<keyword evidence="4" id="KW-1185">Reference proteome</keyword>
<proteinExistence type="predicted"/>
<dbReference type="KEGG" id="plon:Pla110_06010"/>
<evidence type="ECO:0000313" key="4">
    <source>
        <dbReference type="Proteomes" id="UP000317178"/>
    </source>
</evidence>
<sequence length="518" mass="57836">MADETHEQHETATDQLNRRSLLKSAAFGLCVAGLSKSKAESAEPVLRSSKPDNKITRENAHQGTTDWQLTFVRTDRAENRRSKLIEGYCSEQRVRPGETIDFFVNASEKTDVTIDLYRMGYYQGTGGRWRKQLGPVTVSPQPDPEIGPNRIRECEWNKTASLTIPDDWTSGVYLGKLSCNAHRYQSYVVFIVRDDEPADIIMQCSDNTWQAYNKWPHEFSLYNSDPPNNSLNGTTRVSFNRPYAWYPQVVDQPLSLGSGEFLLWEFPLAFWLEQQGYDITYCSNLDLHTDPASLKRAPVFLSVGHDEYYSLEMHQNLKQAIADGLNVGFLSGNTSCFVAPMTESSQSQPNRTFYRAGRYGGLIEAEKEMGFGPFDMEGPNENLLIGARTIDPFNGSGDWICSQPDHWLFADTGMKAGDGIPGLVGWEFHGDPAAIPGLEVIAAGTSTNAGGRDANWTSTLYSGPKDNLVFNASTIYWSMGLSDPPGFTLPFSHFGRPHGPDRRVQQITTNFLKKCGIV</sequence>
<gene>
    <name evidence="3" type="ORF">Pla110_06010</name>
</gene>
<name>A0A518CI70_9PLAN</name>
<feature type="domain" description="N,N-dimethylformamidase beta subunit-like C-terminal" evidence="2">
    <location>
        <begin position="113"/>
        <end position="482"/>
    </location>
</feature>
<accession>A0A518CI70</accession>
<dbReference type="AlphaFoldDB" id="A0A518CI70"/>
<reference evidence="3 4" key="1">
    <citation type="submission" date="2019-02" db="EMBL/GenBank/DDBJ databases">
        <title>Deep-cultivation of Planctomycetes and their phenomic and genomic characterization uncovers novel biology.</title>
        <authorList>
            <person name="Wiegand S."/>
            <person name="Jogler M."/>
            <person name="Boedeker C."/>
            <person name="Pinto D."/>
            <person name="Vollmers J."/>
            <person name="Rivas-Marin E."/>
            <person name="Kohn T."/>
            <person name="Peeters S.H."/>
            <person name="Heuer A."/>
            <person name="Rast P."/>
            <person name="Oberbeckmann S."/>
            <person name="Bunk B."/>
            <person name="Jeske O."/>
            <person name="Meyerdierks A."/>
            <person name="Storesund J.E."/>
            <person name="Kallscheuer N."/>
            <person name="Luecker S."/>
            <person name="Lage O.M."/>
            <person name="Pohl T."/>
            <person name="Merkel B.J."/>
            <person name="Hornburger P."/>
            <person name="Mueller R.-W."/>
            <person name="Bruemmer F."/>
            <person name="Labrenz M."/>
            <person name="Spormann A.M."/>
            <person name="Op den Camp H."/>
            <person name="Overmann J."/>
            <person name="Amann R."/>
            <person name="Jetten M.S.M."/>
            <person name="Mascher T."/>
            <person name="Medema M.H."/>
            <person name="Devos D.P."/>
            <person name="Kaster A.-K."/>
            <person name="Ovreas L."/>
            <person name="Rohde M."/>
            <person name="Galperin M.Y."/>
            <person name="Jogler C."/>
        </authorList>
    </citation>
    <scope>NUCLEOTIDE SEQUENCE [LARGE SCALE GENOMIC DNA]</scope>
    <source>
        <strain evidence="3 4">Pla110</strain>
    </source>
</reference>
<evidence type="ECO:0000259" key="2">
    <source>
        <dbReference type="Pfam" id="PF20254"/>
    </source>
</evidence>
<organism evidence="3 4">
    <name type="scientific">Polystyrenella longa</name>
    <dbReference type="NCBI Taxonomy" id="2528007"/>
    <lineage>
        <taxon>Bacteria</taxon>
        <taxon>Pseudomonadati</taxon>
        <taxon>Planctomycetota</taxon>
        <taxon>Planctomycetia</taxon>
        <taxon>Planctomycetales</taxon>
        <taxon>Planctomycetaceae</taxon>
        <taxon>Polystyrenella</taxon>
    </lineage>
</organism>
<dbReference type="EMBL" id="CP036281">
    <property type="protein sequence ID" value="QDU78897.1"/>
    <property type="molecule type" value="Genomic_DNA"/>
</dbReference>
<protein>
    <recommendedName>
        <fullName evidence="2">N,N-dimethylformamidase beta subunit-like C-terminal domain-containing protein</fullName>
    </recommendedName>
</protein>
<dbReference type="RefSeq" id="WP_197440464.1">
    <property type="nucleotide sequence ID" value="NZ_CP036281.1"/>
</dbReference>
<evidence type="ECO:0000256" key="1">
    <source>
        <dbReference type="SAM" id="MobiDB-lite"/>
    </source>
</evidence>
<feature type="region of interest" description="Disordered" evidence="1">
    <location>
        <begin position="40"/>
        <end position="59"/>
    </location>
</feature>
<dbReference type="InterPro" id="IPR046540">
    <property type="entry name" value="DMFA2_C"/>
</dbReference>
<dbReference type="Pfam" id="PF20254">
    <property type="entry name" value="DMFA2_C"/>
    <property type="match status" value="1"/>
</dbReference>
<feature type="compositionally biased region" description="Basic and acidic residues" evidence="1">
    <location>
        <begin position="49"/>
        <end position="59"/>
    </location>
</feature>